<dbReference type="AlphaFoldDB" id="A0A0E9XL97"/>
<name>A0A0E9XL97_ANGAN</name>
<accession>A0A0E9XL97</accession>
<organism evidence="1">
    <name type="scientific">Anguilla anguilla</name>
    <name type="common">European freshwater eel</name>
    <name type="synonym">Muraena anguilla</name>
    <dbReference type="NCBI Taxonomy" id="7936"/>
    <lineage>
        <taxon>Eukaryota</taxon>
        <taxon>Metazoa</taxon>
        <taxon>Chordata</taxon>
        <taxon>Craniata</taxon>
        <taxon>Vertebrata</taxon>
        <taxon>Euteleostomi</taxon>
        <taxon>Actinopterygii</taxon>
        <taxon>Neopterygii</taxon>
        <taxon>Teleostei</taxon>
        <taxon>Anguilliformes</taxon>
        <taxon>Anguillidae</taxon>
        <taxon>Anguilla</taxon>
    </lineage>
</organism>
<protein>
    <submittedName>
        <fullName evidence="1">Uncharacterized protein</fullName>
    </submittedName>
</protein>
<reference evidence="1" key="2">
    <citation type="journal article" date="2015" name="Fish Shellfish Immunol.">
        <title>Early steps in the European eel (Anguilla anguilla)-Vibrio vulnificus interaction in the gills: Role of the RtxA13 toxin.</title>
        <authorList>
            <person name="Callol A."/>
            <person name="Pajuelo D."/>
            <person name="Ebbesson L."/>
            <person name="Teles M."/>
            <person name="MacKenzie S."/>
            <person name="Amaro C."/>
        </authorList>
    </citation>
    <scope>NUCLEOTIDE SEQUENCE</scope>
</reference>
<reference evidence="1" key="1">
    <citation type="submission" date="2014-11" db="EMBL/GenBank/DDBJ databases">
        <authorList>
            <person name="Amaro Gonzalez C."/>
        </authorList>
    </citation>
    <scope>NUCLEOTIDE SEQUENCE</scope>
</reference>
<dbReference type="EMBL" id="GBXM01005376">
    <property type="protein sequence ID" value="JAI03202.1"/>
    <property type="molecule type" value="Transcribed_RNA"/>
</dbReference>
<evidence type="ECO:0000313" key="1">
    <source>
        <dbReference type="EMBL" id="JAI03202.1"/>
    </source>
</evidence>
<sequence>MRILKACRSLSALSAPTRSFILPTASPTAAMMTLPCFLTEGEPGPRSGQ</sequence>
<proteinExistence type="predicted"/>